<evidence type="ECO:0000256" key="5">
    <source>
        <dbReference type="ARBA" id="ARBA00022982"/>
    </source>
</evidence>
<dbReference type="PIRSF" id="PIRSF006091">
    <property type="entry name" value="E_trnsport_RnfG"/>
    <property type="match status" value="1"/>
</dbReference>
<dbReference type="NCBIfam" id="TIGR01947">
    <property type="entry name" value="rnfG"/>
    <property type="match status" value="1"/>
</dbReference>
<keyword evidence="2 6" id="KW-0597">Phosphoprotein</keyword>
<comment type="similarity">
    <text evidence="6">Belongs to the RnfG family.</text>
</comment>
<dbReference type="RefSeq" id="WP_343335155.1">
    <property type="nucleotide sequence ID" value="NZ_JAPOHD010000064.1"/>
</dbReference>
<dbReference type="SMART" id="SM00900">
    <property type="entry name" value="FMN_bind"/>
    <property type="match status" value="1"/>
</dbReference>
<comment type="subcellular location">
    <subcellularLocation>
        <location evidence="6">Cell membrane</location>
        <topology evidence="6">Single-pass membrane protein</topology>
    </subcellularLocation>
</comment>
<dbReference type="GO" id="GO:0022900">
    <property type="term" value="P:electron transport chain"/>
    <property type="evidence" value="ECO:0007669"/>
    <property type="project" value="UniProtKB-UniRule"/>
</dbReference>
<dbReference type="Proteomes" id="UP001145087">
    <property type="component" value="Unassembled WGS sequence"/>
</dbReference>
<comment type="function">
    <text evidence="6">Part of a membrane-bound complex that couples electron transfer with translocation of ions across the membrane.</text>
</comment>
<accession>A0A9X3F9E8</accession>
<comment type="caution">
    <text evidence="8">The sequence shown here is derived from an EMBL/GenBank/DDBJ whole genome shotgun (WGS) entry which is preliminary data.</text>
</comment>
<gene>
    <name evidence="6" type="primary">rnfG</name>
    <name evidence="8" type="ORF">OU798_20955</name>
</gene>
<dbReference type="AlphaFoldDB" id="A0A9X3F9E8"/>
<evidence type="ECO:0000256" key="6">
    <source>
        <dbReference type="HAMAP-Rule" id="MF_00479"/>
    </source>
</evidence>
<dbReference type="Gene3D" id="3.90.1010.20">
    <property type="match status" value="1"/>
</dbReference>
<dbReference type="HAMAP" id="MF_00479">
    <property type="entry name" value="RsxG_RnfG"/>
    <property type="match status" value="1"/>
</dbReference>
<sequence length="196" mass="20870">MAKRESNFINMVLTLVLVTGIAAAVLGFVYDATKGPIEAAKLKAQTEAITQVLPEFEELGESFKTLAEAGGDSLEFFPAYKGGELVGTAIKTYTKKGFSGFISIMAGIDKNGNFSGYSVLEHAETPGLGSKMAEWFKNTDPAKSKQNVIGKNPGSTKFAVSKDGGDIDAITASTITSRAFLDALNRAYDSYKNNSK</sequence>
<evidence type="ECO:0000256" key="3">
    <source>
        <dbReference type="ARBA" id="ARBA00022630"/>
    </source>
</evidence>
<protein>
    <recommendedName>
        <fullName evidence="6">Ion-translocating oxidoreductase complex subunit G</fullName>
        <ecNumber evidence="6">7.-.-.-</ecNumber>
    </recommendedName>
    <alternativeName>
        <fullName evidence="6">Rnf electron transport complex subunit G</fullName>
    </alternativeName>
</protein>
<dbReference type="GO" id="GO:0010181">
    <property type="term" value="F:FMN binding"/>
    <property type="evidence" value="ECO:0007669"/>
    <property type="project" value="InterPro"/>
</dbReference>
<dbReference type="InterPro" id="IPR007329">
    <property type="entry name" value="FMN-bd"/>
</dbReference>
<evidence type="ECO:0000313" key="9">
    <source>
        <dbReference type="Proteomes" id="UP001145087"/>
    </source>
</evidence>
<dbReference type="InterPro" id="IPR010209">
    <property type="entry name" value="Ion_transpt_RnfG/RsxG"/>
</dbReference>
<dbReference type="PANTHER" id="PTHR36118:SF1">
    <property type="entry name" value="ION-TRANSLOCATING OXIDOREDUCTASE COMPLEX SUBUNIT G"/>
    <property type="match status" value="1"/>
</dbReference>
<keyword evidence="3 6" id="KW-0285">Flavoprotein</keyword>
<dbReference type="GO" id="GO:0005886">
    <property type="term" value="C:plasma membrane"/>
    <property type="evidence" value="ECO:0007669"/>
    <property type="project" value="UniProtKB-SubCell"/>
</dbReference>
<keyword evidence="6" id="KW-0812">Transmembrane</keyword>
<dbReference type="EMBL" id="JAPOHD010000064">
    <property type="protein sequence ID" value="MCY1722830.1"/>
    <property type="molecule type" value="Genomic_DNA"/>
</dbReference>
<keyword evidence="6" id="KW-0472">Membrane</keyword>
<feature type="domain" description="FMN-binding" evidence="7">
    <location>
        <begin position="97"/>
        <end position="191"/>
    </location>
</feature>
<evidence type="ECO:0000256" key="1">
    <source>
        <dbReference type="ARBA" id="ARBA00022448"/>
    </source>
</evidence>
<keyword evidence="9" id="KW-1185">Reference proteome</keyword>
<dbReference type="GO" id="GO:0009055">
    <property type="term" value="F:electron transfer activity"/>
    <property type="evidence" value="ECO:0007669"/>
    <property type="project" value="InterPro"/>
</dbReference>
<comment type="cofactor">
    <cofactor evidence="6">
        <name>FMN</name>
        <dbReference type="ChEBI" id="CHEBI:58210"/>
    </cofactor>
</comment>
<proteinExistence type="inferred from homology"/>
<evidence type="ECO:0000256" key="4">
    <source>
        <dbReference type="ARBA" id="ARBA00022643"/>
    </source>
</evidence>
<reference evidence="8" key="1">
    <citation type="submission" date="2022-11" db="EMBL/GenBank/DDBJ databases">
        <title>Marilongibacter aestuarii gen. nov., sp. nov., isolated from tidal flat sediment.</title>
        <authorList>
            <person name="Jiayan W."/>
        </authorList>
    </citation>
    <scope>NUCLEOTIDE SEQUENCE</scope>
    <source>
        <strain evidence="8">Z1-6</strain>
    </source>
</reference>
<dbReference type="Pfam" id="PF04205">
    <property type="entry name" value="FMN_bind"/>
    <property type="match status" value="1"/>
</dbReference>
<keyword evidence="5 6" id="KW-0249">Electron transport</keyword>
<evidence type="ECO:0000259" key="7">
    <source>
        <dbReference type="SMART" id="SM00900"/>
    </source>
</evidence>
<keyword evidence="4 6" id="KW-0288">FMN</keyword>
<keyword evidence="6" id="KW-1278">Translocase</keyword>
<evidence type="ECO:0000256" key="2">
    <source>
        <dbReference type="ARBA" id="ARBA00022553"/>
    </source>
</evidence>
<evidence type="ECO:0000313" key="8">
    <source>
        <dbReference type="EMBL" id="MCY1722830.1"/>
    </source>
</evidence>
<dbReference type="EC" id="7.-.-.-" evidence="6"/>
<comment type="subunit">
    <text evidence="6">The complex is composed of six subunits: RnfA, RnfB, RnfC, RnfD, RnfE and RnfG.</text>
</comment>
<name>A0A9X3F9E8_9BACT</name>
<keyword evidence="6" id="KW-1003">Cell membrane</keyword>
<keyword evidence="6" id="KW-1133">Transmembrane helix</keyword>
<keyword evidence="1 6" id="KW-0813">Transport</keyword>
<feature type="modified residue" description="FMN phosphoryl threonine" evidence="6">
    <location>
        <position position="174"/>
    </location>
</feature>
<organism evidence="8 9">
    <name type="scientific">Draconibacterium aestuarii</name>
    <dbReference type="NCBI Taxonomy" id="2998507"/>
    <lineage>
        <taxon>Bacteria</taxon>
        <taxon>Pseudomonadati</taxon>
        <taxon>Bacteroidota</taxon>
        <taxon>Bacteroidia</taxon>
        <taxon>Marinilabiliales</taxon>
        <taxon>Prolixibacteraceae</taxon>
        <taxon>Draconibacterium</taxon>
    </lineage>
</organism>
<dbReference type="PANTHER" id="PTHR36118">
    <property type="entry name" value="ION-TRANSLOCATING OXIDOREDUCTASE COMPLEX SUBUNIT G"/>
    <property type="match status" value="1"/>
</dbReference>